<dbReference type="InterPro" id="IPR017853">
    <property type="entry name" value="GH"/>
</dbReference>
<sequence>MDAHDKYRCVVLFHSFTENIPRIPFSHLQHHISHMQTTKSNGSNARRHFTWFVILDVFELLDSCGSSSGHYCVDLDDLDLRRYLKFLVHLYS</sequence>
<name>A0A2I0HKJ2_PUNGR</name>
<proteinExistence type="predicted"/>
<accession>A0A2I0HKJ2</accession>
<evidence type="ECO:0000313" key="2">
    <source>
        <dbReference type="Proteomes" id="UP000233551"/>
    </source>
</evidence>
<organism evidence="1 2">
    <name type="scientific">Punica granatum</name>
    <name type="common">Pomegranate</name>
    <dbReference type="NCBI Taxonomy" id="22663"/>
    <lineage>
        <taxon>Eukaryota</taxon>
        <taxon>Viridiplantae</taxon>
        <taxon>Streptophyta</taxon>
        <taxon>Embryophyta</taxon>
        <taxon>Tracheophyta</taxon>
        <taxon>Spermatophyta</taxon>
        <taxon>Magnoliopsida</taxon>
        <taxon>eudicotyledons</taxon>
        <taxon>Gunneridae</taxon>
        <taxon>Pentapetalae</taxon>
        <taxon>rosids</taxon>
        <taxon>malvids</taxon>
        <taxon>Myrtales</taxon>
        <taxon>Lythraceae</taxon>
        <taxon>Punica</taxon>
    </lineage>
</organism>
<dbReference type="EMBL" id="PGOL01007972">
    <property type="protein sequence ID" value="PKI32181.1"/>
    <property type="molecule type" value="Genomic_DNA"/>
</dbReference>
<keyword evidence="2" id="KW-1185">Reference proteome</keyword>
<comment type="caution">
    <text evidence="1">The sequence shown here is derived from an EMBL/GenBank/DDBJ whole genome shotgun (WGS) entry which is preliminary data.</text>
</comment>
<reference evidence="1 2" key="1">
    <citation type="submission" date="2017-11" db="EMBL/GenBank/DDBJ databases">
        <title>De-novo sequencing of pomegranate (Punica granatum L.) genome.</title>
        <authorList>
            <person name="Akparov Z."/>
            <person name="Amiraslanov A."/>
            <person name="Hajiyeva S."/>
            <person name="Abbasov M."/>
            <person name="Kaur K."/>
            <person name="Hamwieh A."/>
            <person name="Solovyev V."/>
            <person name="Salamov A."/>
            <person name="Braich B."/>
            <person name="Kosarev P."/>
            <person name="Mahmoud A."/>
            <person name="Hajiyev E."/>
            <person name="Babayeva S."/>
            <person name="Izzatullayeva V."/>
            <person name="Mammadov A."/>
            <person name="Mammadov A."/>
            <person name="Sharifova S."/>
            <person name="Ojaghi J."/>
            <person name="Eynullazada K."/>
            <person name="Bayramov B."/>
            <person name="Abdulazimova A."/>
            <person name="Shahmuradov I."/>
        </authorList>
    </citation>
    <scope>NUCLEOTIDE SEQUENCE [LARGE SCALE GENOMIC DNA]</scope>
    <source>
        <strain evidence="2">cv. AG2017</strain>
        <tissue evidence="1">Leaf</tissue>
    </source>
</reference>
<protein>
    <submittedName>
        <fullName evidence="1">Uncharacterized protein</fullName>
    </submittedName>
</protein>
<dbReference type="Proteomes" id="UP000233551">
    <property type="component" value="Unassembled WGS sequence"/>
</dbReference>
<gene>
    <name evidence="1" type="ORF">CRG98_047417</name>
</gene>
<dbReference type="SUPFAM" id="SSF51445">
    <property type="entry name" value="(Trans)glycosidases"/>
    <property type="match status" value="1"/>
</dbReference>
<dbReference type="AlphaFoldDB" id="A0A2I0HKJ2"/>
<evidence type="ECO:0000313" key="1">
    <source>
        <dbReference type="EMBL" id="PKI32181.1"/>
    </source>
</evidence>